<sequence>MVKSTTPQKTKRRSPITRAEGERRLIEAAYQLVHERPFSEVGVRDIAALADVNHGFVHTWFGSKNDLLLAVVRRQFLELAETVQRAEPGQPAINFFDPNVVIVVRLVLWLNLEGVDTSGLFNDMPILDALTVRYIDIEKIDPAIARQTAIQAISIGLGAGTFAPILGMESPADVVPIMDLWRHVIGLLGKYPPA</sequence>
<dbReference type="AlphaFoldDB" id="A0A6J6IXE1"/>
<evidence type="ECO:0000256" key="1">
    <source>
        <dbReference type="ARBA" id="ARBA00023125"/>
    </source>
</evidence>
<keyword evidence="1" id="KW-0238">DNA-binding</keyword>
<dbReference type="PROSITE" id="PS50977">
    <property type="entry name" value="HTH_TETR_2"/>
    <property type="match status" value="1"/>
</dbReference>
<dbReference type="PANTHER" id="PTHR30055:SF235">
    <property type="entry name" value="TRANSCRIPTIONAL REGULATORY PROTEIN"/>
    <property type="match status" value="1"/>
</dbReference>
<gene>
    <name evidence="3" type="ORF">UFOPK2086_00183</name>
</gene>
<dbReference type="GO" id="GO:0000976">
    <property type="term" value="F:transcription cis-regulatory region binding"/>
    <property type="evidence" value="ECO:0007669"/>
    <property type="project" value="TreeGrafter"/>
</dbReference>
<dbReference type="PANTHER" id="PTHR30055">
    <property type="entry name" value="HTH-TYPE TRANSCRIPTIONAL REGULATOR RUTR"/>
    <property type="match status" value="1"/>
</dbReference>
<dbReference type="InterPro" id="IPR050109">
    <property type="entry name" value="HTH-type_TetR-like_transc_reg"/>
</dbReference>
<name>A0A6J6IXE1_9ZZZZ</name>
<dbReference type="InterPro" id="IPR009057">
    <property type="entry name" value="Homeodomain-like_sf"/>
</dbReference>
<reference evidence="3" key="1">
    <citation type="submission" date="2020-05" db="EMBL/GenBank/DDBJ databases">
        <authorList>
            <person name="Chiriac C."/>
            <person name="Salcher M."/>
            <person name="Ghai R."/>
            <person name="Kavagutti S V."/>
        </authorList>
    </citation>
    <scope>NUCLEOTIDE SEQUENCE</scope>
</reference>
<feature type="domain" description="HTH tetR-type" evidence="2">
    <location>
        <begin position="19"/>
        <end position="79"/>
    </location>
</feature>
<accession>A0A6J6IXE1</accession>
<dbReference type="Gene3D" id="1.10.357.10">
    <property type="entry name" value="Tetracycline Repressor, domain 2"/>
    <property type="match status" value="1"/>
</dbReference>
<evidence type="ECO:0000313" key="3">
    <source>
        <dbReference type="EMBL" id="CAB4628659.1"/>
    </source>
</evidence>
<dbReference type="InterPro" id="IPR001647">
    <property type="entry name" value="HTH_TetR"/>
</dbReference>
<dbReference type="SUPFAM" id="SSF46689">
    <property type="entry name" value="Homeodomain-like"/>
    <property type="match status" value="1"/>
</dbReference>
<evidence type="ECO:0000259" key="2">
    <source>
        <dbReference type="PROSITE" id="PS50977"/>
    </source>
</evidence>
<organism evidence="3">
    <name type="scientific">freshwater metagenome</name>
    <dbReference type="NCBI Taxonomy" id="449393"/>
    <lineage>
        <taxon>unclassified sequences</taxon>
        <taxon>metagenomes</taxon>
        <taxon>ecological metagenomes</taxon>
    </lineage>
</organism>
<proteinExistence type="predicted"/>
<dbReference type="GO" id="GO:0003700">
    <property type="term" value="F:DNA-binding transcription factor activity"/>
    <property type="evidence" value="ECO:0007669"/>
    <property type="project" value="TreeGrafter"/>
</dbReference>
<dbReference type="Pfam" id="PF00440">
    <property type="entry name" value="TetR_N"/>
    <property type="match status" value="1"/>
</dbReference>
<protein>
    <submittedName>
        <fullName evidence="3">Unannotated protein</fullName>
    </submittedName>
</protein>
<dbReference type="EMBL" id="CAEZVQ010000009">
    <property type="protein sequence ID" value="CAB4628659.1"/>
    <property type="molecule type" value="Genomic_DNA"/>
</dbReference>